<dbReference type="InterPro" id="IPR050791">
    <property type="entry name" value="Aldo-Keto_reductase"/>
</dbReference>
<accession>A0A9P8T252</accession>
<keyword evidence="4" id="KW-1185">Reference proteome</keyword>
<dbReference type="EMBL" id="JAEUBF010001534">
    <property type="protein sequence ID" value="KAH3663498.1"/>
    <property type="molecule type" value="Genomic_DNA"/>
</dbReference>
<evidence type="ECO:0000256" key="1">
    <source>
        <dbReference type="ARBA" id="ARBA00023002"/>
    </source>
</evidence>
<feature type="domain" description="NADP-dependent oxidoreductase" evidence="2">
    <location>
        <begin position="13"/>
        <end position="309"/>
    </location>
</feature>
<name>A0A9P8T252_9ASCO</name>
<evidence type="ECO:0000313" key="3">
    <source>
        <dbReference type="EMBL" id="KAH3663498.1"/>
    </source>
</evidence>
<dbReference type="Pfam" id="PF00248">
    <property type="entry name" value="Aldo_ket_red"/>
    <property type="match status" value="1"/>
</dbReference>
<dbReference type="Gene3D" id="3.20.20.100">
    <property type="entry name" value="NADP-dependent oxidoreductase domain"/>
    <property type="match status" value="1"/>
</dbReference>
<dbReference type="GO" id="GO:0016491">
    <property type="term" value="F:oxidoreductase activity"/>
    <property type="evidence" value="ECO:0007669"/>
    <property type="project" value="UniProtKB-KW"/>
</dbReference>
<evidence type="ECO:0000313" key="4">
    <source>
        <dbReference type="Proteomes" id="UP000769528"/>
    </source>
</evidence>
<evidence type="ECO:0000259" key="2">
    <source>
        <dbReference type="Pfam" id="PF00248"/>
    </source>
</evidence>
<dbReference type="OrthoDB" id="37537at2759"/>
<comment type="caution">
    <text evidence="3">The sequence shown here is derived from an EMBL/GenBank/DDBJ whole genome shotgun (WGS) entry which is preliminary data.</text>
</comment>
<organism evidence="3 4">
    <name type="scientific">Wickerhamomyces mucosus</name>
    <dbReference type="NCBI Taxonomy" id="1378264"/>
    <lineage>
        <taxon>Eukaryota</taxon>
        <taxon>Fungi</taxon>
        <taxon>Dikarya</taxon>
        <taxon>Ascomycota</taxon>
        <taxon>Saccharomycotina</taxon>
        <taxon>Saccharomycetes</taxon>
        <taxon>Phaffomycetales</taxon>
        <taxon>Wickerhamomycetaceae</taxon>
        <taxon>Wickerhamomyces</taxon>
    </lineage>
</organism>
<dbReference type="PANTHER" id="PTHR43625:SF78">
    <property type="entry name" value="PYRIDOXAL REDUCTASE-RELATED"/>
    <property type="match status" value="1"/>
</dbReference>
<keyword evidence="1" id="KW-0560">Oxidoreductase</keyword>
<dbReference type="InterPro" id="IPR036812">
    <property type="entry name" value="NAD(P)_OxRdtase_dom_sf"/>
</dbReference>
<gene>
    <name evidence="3" type="ORF">WICMUC_005937</name>
</gene>
<dbReference type="InterPro" id="IPR023210">
    <property type="entry name" value="NADP_OxRdtase_dom"/>
</dbReference>
<dbReference type="Proteomes" id="UP000769528">
    <property type="component" value="Unassembled WGS sequence"/>
</dbReference>
<sequence length="331" mass="36710">MSSINLQSASSKGFGTMNFTWRADPIPKETAFDALKTAIETNLPKKTFINGGEFYGEGNINLIYLKEFFEKYPELRKHSIISIKGGIGEKGPSINLLESSVDNIISYLPDLDIFEPARLDPSSSIEDQVARLDQIVDSGKIKGFTLSEVSGKTLSNAVKVAEHNIEGVEVEFSLFSRDIITNGLVKSAGGHDIPIIAYSPLSRGVLTGTLKSVKDIPKGDIRLHFERFSEENFENNLKLVEVVEQLASKKQVTAAQLSLAWLHYHSEKTINGLKFPKIIPIPSSSSVGRVNENFADVVLTEQEFNTINKEIEKFKVHGGRYNKGHEKLLDQ</sequence>
<dbReference type="GO" id="GO:0005737">
    <property type="term" value="C:cytoplasm"/>
    <property type="evidence" value="ECO:0007669"/>
    <property type="project" value="TreeGrafter"/>
</dbReference>
<proteinExistence type="predicted"/>
<dbReference type="AlphaFoldDB" id="A0A9P8T252"/>
<reference evidence="3" key="2">
    <citation type="submission" date="2021-01" db="EMBL/GenBank/DDBJ databases">
        <authorList>
            <person name="Schikora-Tamarit M.A."/>
        </authorList>
    </citation>
    <scope>NUCLEOTIDE SEQUENCE</scope>
    <source>
        <strain evidence="3">CBS6341</strain>
    </source>
</reference>
<dbReference type="PANTHER" id="PTHR43625">
    <property type="entry name" value="AFLATOXIN B1 ALDEHYDE REDUCTASE"/>
    <property type="match status" value="1"/>
</dbReference>
<dbReference type="SUPFAM" id="SSF51430">
    <property type="entry name" value="NAD(P)-linked oxidoreductase"/>
    <property type="match status" value="1"/>
</dbReference>
<dbReference type="CDD" id="cd19077">
    <property type="entry name" value="AKR_AKR8A1-2"/>
    <property type="match status" value="1"/>
</dbReference>
<protein>
    <recommendedName>
        <fullName evidence="2">NADP-dependent oxidoreductase domain-containing protein</fullName>
    </recommendedName>
</protein>
<reference evidence="3" key="1">
    <citation type="journal article" date="2021" name="Open Biol.">
        <title>Shared evolutionary footprints suggest mitochondrial oxidative damage underlies multiple complex I losses in fungi.</title>
        <authorList>
            <person name="Schikora-Tamarit M.A."/>
            <person name="Marcet-Houben M."/>
            <person name="Nosek J."/>
            <person name="Gabaldon T."/>
        </authorList>
    </citation>
    <scope>NUCLEOTIDE SEQUENCE</scope>
    <source>
        <strain evidence="3">CBS6341</strain>
    </source>
</reference>